<organism evidence="1 2">
    <name type="scientific">Miniphocaeibacter halophilus</name>
    <dbReference type="NCBI Taxonomy" id="2931922"/>
    <lineage>
        <taxon>Bacteria</taxon>
        <taxon>Bacillati</taxon>
        <taxon>Bacillota</taxon>
        <taxon>Tissierellia</taxon>
        <taxon>Tissierellales</taxon>
        <taxon>Peptoniphilaceae</taxon>
        <taxon>Miniphocaeibacter</taxon>
    </lineage>
</organism>
<gene>
    <name evidence="1" type="primary">secG</name>
    <name evidence="1" type="ORF">JFY71_11170</name>
</gene>
<dbReference type="EMBL" id="CP066744">
    <property type="protein sequence ID" value="QQK07821.1"/>
    <property type="molecule type" value="Genomic_DNA"/>
</dbReference>
<sequence>MKQFLEILLGIVSIVIIVSVLFQDSKSDGLASLTESSNTGGYGRKTSKNYLIDRIVIVCSILFFIIALALAILS</sequence>
<reference evidence="1 2" key="1">
    <citation type="journal article" date="2022" name="Int. J. Syst. Evol. Microbiol.">
        <title>Miniphocaeibacter halophilus sp. nov., an ammonium-tolerant acetate-producing bacterium isolated from a biogas system.</title>
        <authorList>
            <person name="Schnurer A."/>
            <person name="Singh A."/>
            <person name="Bi S."/>
            <person name="Qiao W."/>
            <person name="Westerholm M."/>
        </authorList>
    </citation>
    <scope>NUCLEOTIDE SEQUENCE [LARGE SCALE GENOMIC DNA]</scope>
    <source>
        <strain evidence="1 2">AMB_01</strain>
    </source>
</reference>
<evidence type="ECO:0000313" key="2">
    <source>
        <dbReference type="Proteomes" id="UP000595814"/>
    </source>
</evidence>
<evidence type="ECO:0000313" key="1">
    <source>
        <dbReference type="EMBL" id="QQK07821.1"/>
    </source>
</evidence>
<keyword evidence="2" id="KW-1185">Reference proteome</keyword>
<accession>A0AC61MQF6</accession>
<protein>
    <submittedName>
        <fullName evidence="1">Preprotein translocase subunit SecG</fullName>
    </submittedName>
</protein>
<dbReference type="Proteomes" id="UP000595814">
    <property type="component" value="Chromosome"/>
</dbReference>
<proteinExistence type="predicted"/>
<name>A0AC61MQF6_9FIRM</name>